<evidence type="ECO:0000313" key="2">
    <source>
        <dbReference type="EMBL" id="CAI0424951.1"/>
    </source>
</evidence>
<gene>
    <name evidence="2" type="ORF">LITE_LOCUS20140</name>
</gene>
<dbReference type="Proteomes" id="UP001154282">
    <property type="component" value="Unassembled WGS sequence"/>
</dbReference>
<comment type="caution">
    <text evidence="2">The sequence shown here is derived from an EMBL/GenBank/DDBJ whole genome shotgun (WGS) entry which is preliminary data.</text>
</comment>
<dbReference type="GO" id="GO:0005634">
    <property type="term" value="C:nucleus"/>
    <property type="evidence" value="ECO:0007669"/>
    <property type="project" value="TreeGrafter"/>
</dbReference>
<dbReference type="EMBL" id="CAMGYJ010000005">
    <property type="protein sequence ID" value="CAI0424951.1"/>
    <property type="molecule type" value="Genomic_DNA"/>
</dbReference>
<accession>A0AAV0KSF4</accession>
<dbReference type="PANTHER" id="PTHR10242">
    <property type="entry name" value="8-OXOGUANINE DNA GLYCOSYLASE"/>
    <property type="match status" value="1"/>
</dbReference>
<dbReference type="GO" id="GO:0034039">
    <property type="term" value="F:8-oxo-7,8-dihydroguanine DNA N-glycosylase activity"/>
    <property type="evidence" value="ECO:0007669"/>
    <property type="project" value="TreeGrafter"/>
</dbReference>
<evidence type="ECO:0000256" key="1">
    <source>
        <dbReference type="SAM" id="MobiDB-lite"/>
    </source>
</evidence>
<dbReference type="InterPro" id="IPR052054">
    <property type="entry name" value="Oxidative_DNA_repair_enzyme"/>
</dbReference>
<evidence type="ECO:0008006" key="4">
    <source>
        <dbReference type="Google" id="ProtNLM"/>
    </source>
</evidence>
<feature type="region of interest" description="Disordered" evidence="1">
    <location>
        <begin position="335"/>
        <end position="376"/>
    </location>
</feature>
<dbReference type="PANTHER" id="PTHR10242:SF7">
    <property type="entry name" value="HHH-GPD DOMAIN-CONTAINING PROTEIN"/>
    <property type="match status" value="1"/>
</dbReference>
<evidence type="ECO:0000313" key="3">
    <source>
        <dbReference type="Proteomes" id="UP001154282"/>
    </source>
</evidence>
<organism evidence="2 3">
    <name type="scientific">Linum tenue</name>
    <dbReference type="NCBI Taxonomy" id="586396"/>
    <lineage>
        <taxon>Eukaryota</taxon>
        <taxon>Viridiplantae</taxon>
        <taxon>Streptophyta</taxon>
        <taxon>Embryophyta</taxon>
        <taxon>Tracheophyta</taxon>
        <taxon>Spermatophyta</taxon>
        <taxon>Magnoliopsida</taxon>
        <taxon>eudicotyledons</taxon>
        <taxon>Gunneridae</taxon>
        <taxon>Pentapetalae</taxon>
        <taxon>rosids</taxon>
        <taxon>fabids</taxon>
        <taxon>Malpighiales</taxon>
        <taxon>Linaceae</taxon>
        <taxon>Linum</taxon>
    </lineage>
</organism>
<dbReference type="InterPro" id="IPR011257">
    <property type="entry name" value="DNA_glycosylase"/>
</dbReference>
<feature type="compositionally biased region" description="Basic residues" evidence="1">
    <location>
        <begin position="363"/>
        <end position="376"/>
    </location>
</feature>
<dbReference type="SUPFAM" id="SSF48150">
    <property type="entry name" value="DNA-glycosylase"/>
    <property type="match status" value="1"/>
</dbReference>
<keyword evidence="3" id="KW-1185">Reference proteome</keyword>
<reference evidence="2" key="1">
    <citation type="submission" date="2022-08" db="EMBL/GenBank/DDBJ databases">
        <authorList>
            <person name="Gutierrez-Valencia J."/>
        </authorList>
    </citation>
    <scope>NUCLEOTIDE SEQUENCE</scope>
</reference>
<protein>
    <recommendedName>
        <fullName evidence="4">HhH-GPD domain-containing protein</fullName>
    </recommendedName>
</protein>
<name>A0AAV0KSF4_9ROSI</name>
<dbReference type="GO" id="GO:0006285">
    <property type="term" value="P:base-excision repair, AP site formation"/>
    <property type="evidence" value="ECO:0007669"/>
    <property type="project" value="TreeGrafter"/>
</dbReference>
<proteinExistence type="predicted"/>
<dbReference type="Gene3D" id="1.10.340.30">
    <property type="entry name" value="Hypothetical protein, domain 2"/>
    <property type="match status" value="1"/>
</dbReference>
<dbReference type="AlphaFoldDB" id="A0AAV0KSF4"/>
<sequence length="376" mass="42025">MGSEELRIQVPSGFELDKAVCNHGFFMMAPNQWVPSTKTLQRPLRLANSQTTVSASISMAAPDSKFLVVRVANGGELSQSDREAVLAQVRRMLRLKPEDETAVRQFQNIYPAAGQTGFGRLFRSPSLFEDAVKCILLCNCTWKRSLDMAEALCQLQPELITRASAGARKRKRNNNGKAAVVARPPPANFPNARELAGLAAGDLAKRCNLGLRAGYIVNLVTKVATGELILDDDMVEQVCKASMDEESSFYKKMLNLYGFGDFSVANVMMCIGLYRYLPVDSETVRLVQKNHQIGCHKREVRVAYEQYAPFQSLAYWSELLKDYEETLGKLSELPKSEYGRVTGTSPDKGEMKEQPRGRVVSSQKRRRGSRRSARRL</sequence>
<feature type="compositionally biased region" description="Basic and acidic residues" evidence="1">
    <location>
        <begin position="347"/>
        <end position="356"/>
    </location>
</feature>